<dbReference type="AlphaFoldDB" id="A0A859FIE5"/>
<evidence type="ECO:0000313" key="3">
    <source>
        <dbReference type="EMBL" id="QKS72005.1"/>
    </source>
</evidence>
<sequence length="69" mass="7549">MSFALRPAILANIQGNSNEEVEATIVDAISRNEEKMLPGLGVMMELLWQTASEEEKATVTARISEALTK</sequence>
<comment type="subcellular location">
    <subcellularLocation>
        <location evidence="2">Spore core</location>
    </subcellularLocation>
</comment>
<dbReference type="KEGG" id="psua:FLK61_35680"/>
<protein>
    <recommendedName>
        <fullName evidence="2">Small, acid-soluble spore protein I</fullName>
        <shortName evidence="2">SASP I</shortName>
    </recommendedName>
</protein>
<organism evidence="3 4">
    <name type="scientific">Paenalkalicoccus suaedae</name>
    <dbReference type="NCBI Taxonomy" id="2592382"/>
    <lineage>
        <taxon>Bacteria</taxon>
        <taxon>Bacillati</taxon>
        <taxon>Bacillota</taxon>
        <taxon>Bacilli</taxon>
        <taxon>Bacillales</taxon>
        <taxon>Bacillaceae</taxon>
        <taxon>Paenalkalicoccus</taxon>
    </lineage>
</organism>
<dbReference type="Proteomes" id="UP000318138">
    <property type="component" value="Chromosome"/>
</dbReference>
<reference evidence="4" key="1">
    <citation type="submission" date="2019-07" db="EMBL/GenBank/DDBJ databases">
        <title>Bacillus alkalisoli sp. nov. isolated from saline soil.</title>
        <authorList>
            <person name="Sun J.-Q."/>
            <person name="Xu L."/>
        </authorList>
    </citation>
    <scope>NUCLEOTIDE SEQUENCE [LARGE SCALE GENOMIC DNA]</scope>
    <source>
        <strain evidence="4">M4U3P1</strain>
    </source>
</reference>
<dbReference type="RefSeq" id="WP_176009988.1">
    <property type="nucleotide sequence ID" value="NZ_CP041372.2"/>
</dbReference>
<dbReference type="GO" id="GO:0030435">
    <property type="term" value="P:sporulation resulting in formation of a cellular spore"/>
    <property type="evidence" value="ECO:0007669"/>
    <property type="project" value="UniProtKB-KW"/>
</dbReference>
<dbReference type="Pfam" id="PF14098">
    <property type="entry name" value="SSPI"/>
    <property type="match status" value="1"/>
</dbReference>
<comment type="similarity">
    <text evidence="2">Belongs to the SspI family.</text>
</comment>
<accession>A0A859FIE5</accession>
<evidence type="ECO:0000313" key="4">
    <source>
        <dbReference type="Proteomes" id="UP000318138"/>
    </source>
</evidence>
<keyword evidence="1 2" id="KW-0749">Sporulation</keyword>
<evidence type="ECO:0000256" key="1">
    <source>
        <dbReference type="ARBA" id="ARBA00022969"/>
    </source>
</evidence>
<dbReference type="GO" id="GO:0030436">
    <property type="term" value="P:asexual sporulation"/>
    <property type="evidence" value="ECO:0007669"/>
    <property type="project" value="UniProtKB-UniRule"/>
</dbReference>
<dbReference type="HAMAP" id="MF_00669">
    <property type="entry name" value="SspI"/>
    <property type="match status" value="1"/>
</dbReference>
<keyword evidence="4" id="KW-1185">Reference proteome</keyword>
<dbReference type="NCBIfam" id="TIGR03092">
    <property type="entry name" value="SASP_sspI"/>
    <property type="match status" value="1"/>
</dbReference>
<comment type="induction">
    <text evidence="2">Expressed only in the forespore compartment of sporulating cells.</text>
</comment>
<dbReference type="EMBL" id="CP041372">
    <property type="protein sequence ID" value="QKS72005.1"/>
    <property type="molecule type" value="Genomic_DNA"/>
</dbReference>
<dbReference type="InterPro" id="IPR017525">
    <property type="entry name" value="SspI"/>
</dbReference>
<gene>
    <name evidence="2 3" type="primary">sspI</name>
    <name evidence="3" type="ORF">FLK61_35680</name>
</gene>
<proteinExistence type="evidence at transcript level"/>
<name>A0A859FIE5_9BACI</name>
<evidence type="ECO:0000256" key="2">
    <source>
        <dbReference type="HAMAP-Rule" id="MF_00669"/>
    </source>
</evidence>